<proteinExistence type="predicted"/>
<dbReference type="EMBL" id="CH408155">
    <property type="protein sequence ID" value="EDK36439.2"/>
    <property type="molecule type" value="Genomic_DNA"/>
</dbReference>
<reference evidence="7 8" key="1">
    <citation type="journal article" date="2009" name="Nature">
        <title>Evolution of pathogenicity and sexual reproduction in eight Candida genomes.</title>
        <authorList>
            <person name="Butler G."/>
            <person name="Rasmussen M.D."/>
            <person name="Lin M.F."/>
            <person name="Santos M.A."/>
            <person name="Sakthikumar S."/>
            <person name="Munro C.A."/>
            <person name="Rheinbay E."/>
            <person name="Grabherr M."/>
            <person name="Forche A."/>
            <person name="Reedy J.L."/>
            <person name="Agrafioti I."/>
            <person name="Arnaud M.B."/>
            <person name="Bates S."/>
            <person name="Brown A.J."/>
            <person name="Brunke S."/>
            <person name="Costanzo M.C."/>
            <person name="Fitzpatrick D.A."/>
            <person name="de Groot P.W."/>
            <person name="Harris D."/>
            <person name="Hoyer L.L."/>
            <person name="Hube B."/>
            <person name="Klis F.M."/>
            <person name="Kodira C."/>
            <person name="Lennard N."/>
            <person name="Logue M.E."/>
            <person name="Martin R."/>
            <person name="Neiman A.M."/>
            <person name="Nikolaou E."/>
            <person name="Quail M.A."/>
            <person name="Quinn J."/>
            <person name="Santos M.C."/>
            <person name="Schmitzberger F.F."/>
            <person name="Sherlock G."/>
            <person name="Shah P."/>
            <person name="Silverstein K.A."/>
            <person name="Skrzypek M.S."/>
            <person name="Soll D."/>
            <person name="Staggs R."/>
            <person name="Stansfield I."/>
            <person name="Stumpf M.P."/>
            <person name="Sudbery P.E."/>
            <person name="Srikantha T."/>
            <person name="Zeng Q."/>
            <person name="Berman J."/>
            <person name="Berriman M."/>
            <person name="Heitman J."/>
            <person name="Gow N.A."/>
            <person name="Lorenz M.C."/>
            <person name="Birren B.W."/>
            <person name="Kellis M."/>
            <person name="Cuomo C.A."/>
        </authorList>
    </citation>
    <scope>NUCLEOTIDE SEQUENCE [LARGE SCALE GENOMIC DNA]</scope>
    <source>
        <strain evidence="8">ATCC 6260 / CBS 566 / DSM 6381 / JCM 1539 / NBRC 10279 / NRRL Y-324</strain>
    </source>
</reference>
<dbReference type="InterPro" id="IPR036047">
    <property type="entry name" value="F-box-like_dom_sf"/>
</dbReference>
<dbReference type="PROSITE" id="PS50082">
    <property type="entry name" value="WD_REPEATS_2"/>
    <property type="match status" value="6"/>
</dbReference>
<dbReference type="PROSITE" id="PS00678">
    <property type="entry name" value="WD_REPEATS_1"/>
    <property type="match status" value="2"/>
</dbReference>
<dbReference type="PROSITE" id="PS50294">
    <property type="entry name" value="WD_REPEATS_REGION"/>
    <property type="match status" value="4"/>
</dbReference>
<feature type="region of interest" description="Disordered" evidence="5">
    <location>
        <begin position="51"/>
        <end position="72"/>
    </location>
</feature>
<dbReference type="GO" id="GO:0000209">
    <property type="term" value="P:protein polyubiquitination"/>
    <property type="evidence" value="ECO:0007669"/>
    <property type="project" value="EnsemblFungi"/>
</dbReference>
<dbReference type="InterPro" id="IPR001680">
    <property type="entry name" value="WD40_rpt"/>
</dbReference>
<dbReference type="STRING" id="294746.A5DB82"/>
<feature type="compositionally biased region" description="Low complexity" evidence="5">
    <location>
        <begin position="262"/>
        <end position="277"/>
    </location>
</feature>
<dbReference type="PROSITE" id="PS50181">
    <property type="entry name" value="FBOX"/>
    <property type="match status" value="1"/>
</dbReference>
<dbReference type="InterPro" id="IPR051075">
    <property type="entry name" value="SCF_subunit_WD-repeat"/>
</dbReference>
<evidence type="ECO:0000313" key="7">
    <source>
        <dbReference type="EMBL" id="EDK36439.2"/>
    </source>
</evidence>
<dbReference type="Proteomes" id="UP000001997">
    <property type="component" value="Unassembled WGS sequence"/>
</dbReference>
<dbReference type="InterPro" id="IPR001810">
    <property type="entry name" value="F-box_dom"/>
</dbReference>
<dbReference type="FunCoup" id="A5DB82">
    <property type="interactions" value="189"/>
</dbReference>
<dbReference type="InterPro" id="IPR019775">
    <property type="entry name" value="WD40_repeat_CS"/>
</dbReference>
<dbReference type="eggNOG" id="KOG0274">
    <property type="taxonomic scope" value="Eukaryota"/>
</dbReference>
<dbReference type="SUPFAM" id="SSF81383">
    <property type="entry name" value="F-box domain"/>
    <property type="match status" value="1"/>
</dbReference>
<feature type="repeat" description="WD" evidence="4">
    <location>
        <begin position="378"/>
        <end position="417"/>
    </location>
</feature>
<feature type="repeat" description="WD" evidence="4">
    <location>
        <begin position="600"/>
        <end position="639"/>
    </location>
</feature>
<gene>
    <name evidence="7" type="ORF">PGUG_00537</name>
</gene>
<dbReference type="KEGG" id="pgu:PGUG_00537"/>
<dbReference type="GO" id="GO:0006357">
    <property type="term" value="P:regulation of transcription by RNA polymerase II"/>
    <property type="evidence" value="ECO:0007669"/>
    <property type="project" value="EnsemblFungi"/>
</dbReference>
<dbReference type="OMA" id="GIAHVWS"/>
<dbReference type="InterPro" id="IPR015943">
    <property type="entry name" value="WD40/YVTN_repeat-like_dom_sf"/>
</dbReference>
<evidence type="ECO:0000259" key="6">
    <source>
        <dbReference type="PROSITE" id="PS50181"/>
    </source>
</evidence>
<dbReference type="HOGENOM" id="CLU_000288_103_1_1"/>
<feature type="compositionally biased region" description="Polar residues" evidence="5">
    <location>
        <begin position="532"/>
        <end position="566"/>
    </location>
</feature>
<dbReference type="FunFam" id="1.20.1280.50:FF:000016">
    <property type="entry name" value="E3 ubiquitin ligase complex SCF subunit sconB"/>
    <property type="match status" value="1"/>
</dbReference>
<dbReference type="OrthoDB" id="5580488at2759"/>
<dbReference type="SUPFAM" id="SSF50998">
    <property type="entry name" value="Quinoprotein alcohol dehydrogenase-like"/>
    <property type="match status" value="1"/>
</dbReference>
<dbReference type="InterPro" id="IPR020472">
    <property type="entry name" value="WD40_PAC1"/>
</dbReference>
<evidence type="ECO:0000256" key="2">
    <source>
        <dbReference type="ARBA" id="ARBA00022737"/>
    </source>
</evidence>
<sequence>MNFSEPCDDTKSNTTENFHQILHNGVASQDFIHSSPSAGTTKSNLIERNSTISESASASESATESTGSGLHRNRNVSVVTPFLAKHLSDQNQIPRDNYYRYCYRHNPEVTCNKEADDSKMTYIQKSLEKLPSRDQEAINHVWSIFNAAPDTHRRLILRGMLSQCCFPQLSFVSQEVSSLIRIDFLSALPSEISLKILCYLDCASLCNAAQVSRKWKSLADDDRVWHHMCEQHIDRKCPNCGWGLPLMHMKRAREMNDEDSKSSASPVTSPTSTMSSVGEKREHESDEVENELKRIKMSQNEHARQKKVLKKRPWKSVYSERYKLEKNWRKGLCTIKTFQGHTDGVTCLQFNQKYLMTGSYDATVKIWRVDTGECIRTLTGHKKGIRSLAFDGQKLITSGLDSTIKVWNYHTGNCISTYRGHTDAVVSVDFSNKTIVSGSADHTVKVWHVDSRTCYTLRGHTDWVNSVKIHALSNTVFSASDDTTVRMWDLENNNCLRVFGGVNNNGHIGQVQCVIPFIYNNELVEDVYESDTGLNQPSRSNESVNLSGDSDPSEQFASDSEINNTPLPEKSGYPTHLLTCSLDNTIKLWEVKSGKCIRTQFGHIDVVWSLSADTFRIISGAHDRLVKVWDLQNGRCLHTFSNNSSVSCVGLSDSRFAAGLENGTVKMWSFD</sequence>
<keyword evidence="1 4" id="KW-0853">WD repeat</keyword>
<dbReference type="Gene3D" id="1.20.1280.50">
    <property type="match status" value="1"/>
</dbReference>
<dbReference type="Pfam" id="PF00400">
    <property type="entry name" value="WD40"/>
    <property type="match status" value="7"/>
</dbReference>
<dbReference type="GO" id="GO:0043130">
    <property type="term" value="F:ubiquitin binding"/>
    <property type="evidence" value="ECO:0007669"/>
    <property type="project" value="EnsemblFungi"/>
</dbReference>
<dbReference type="RefSeq" id="XP_001487160.2">
    <property type="nucleotide sequence ID" value="XM_001487110.1"/>
</dbReference>
<dbReference type="AlphaFoldDB" id="A5DB82"/>
<dbReference type="GO" id="GO:0042802">
    <property type="term" value="F:identical protein binding"/>
    <property type="evidence" value="ECO:0007669"/>
    <property type="project" value="EnsemblFungi"/>
</dbReference>
<evidence type="ECO:0000256" key="1">
    <source>
        <dbReference type="ARBA" id="ARBA00022574"/>
    </source>
</evidence>
<dbReference type="GO" id="GO:1990756">
    <property type="term" value="F:ubiquitin-like ligase-substrate adaptor activity"/>
    <property type="evidence" value="ECO:0007669"/>
    <property type="project" value="EnsemblFungi"/>
</dbReference>
<accession>A5DB82</accession>
<organism evidence="7 8">
    <name type="scientific">Meyerozyma guilliermondii (strain ATCC 6260 / CBS 566 / DSM 6381 / JCM 1539 / NBRC 10279 / NRRL Y-324)</name>
    <name type="common">Yeast</name>
    <name type="synonym">Candida guilliermondii</name>
    <dbReference type="NCBI Taxonomy" id="294746"/>
    <lineage>
        <taxon>Eukaryota</taxon>
        <taxon>Fungi</taxon>
        <taxon>Dikarya</taxon>
        <taxon>Ascomycota</taxon>
        <taxon>Saccharomycotina</taxon>
        <taxon>Pichiomycetes</taxon>
        <taxon>Debaryomycetaceae</taxon>
        <taxon>Meyerozyma</taxon>
    </lineage>
</organism>
<keyword evidence="8" id="KW-1185">Reference proteome</keyword>
<dbReference type="PANTHER" id="PTHR19872:SF9">
    <property type="entry name" value="UBIQUITIN-BINDING SDF UBIQUITIN LIGASE COMPLEX SUBUNIT"/>
    <property type="match status" value="1"/>
</dbReference>
<evidence type="ECO:0000256" key="4">
    <source>
        <dbReference type="PROSITE-ProRule" id="PRU00221"/>
    </source>
</evidence>
<dbReference type="GO" id="GO:0043224">
    <property type="term" value="C:nuclear SCF ubiquitin ligase complex"/>
    <property type="evidence" value="ECO:0007669"/>
    <property type="project" value="EnsemblFungi"/>
</dbReference>
<keyword evidence="3" id="KW-0833">Ubl conjugation pathway</keyword>
<dbReference type="PANTHER" id="PTHR19872">
    <property type="entry name" value="UBIQUITIN LIGASE SPECIFICITY FACTOR/HREP PROTEIN"/>
    <property type="match status" value="1"/>
</dbReference>
<dbReference type="GO" id="GO:0031146">
    <property type="term" value="P:SCF-dependent proteasomal ubiquitin-dependent protein catabolic process"/>
    <property type="evidence" value="ECO:0007669"/>
    <property type="project" value="EnsemblFungi"/>
</dbReference>
<feature type="region of interest" description="Disordered" evidence="5">
    <location>
        <begin position="254"/>
        <end position="290"/>
    </location>
</feature>
<dbReference type="Pfam" id="PF12937">
    <property type="entry name" value="F-box-like"/>
    <property type="match status" value="1"/>
</dbReference>
<dbReference type="Gene3D" id="2.130.10.10">
    <property type="entry name" value="YVTN repeat-like/Quinoprotein amine dehydrogenase"/>
    <property type="match status" value="3"/>
</dbReference>
<feature type="domain" description="F-box" evidence="6">
    <location>
        <begin position="182"/>
        <end position="228"/>
    </location>
</feature>
<dbReference type="SMART" id="SM00256">
    <property type="entry name" value="FBOX"/>
    <property type="match status" value="1"/>
</dbReference>
<evidence type="ECO:0000313" key="8">
    <source>
        <dbReference type="Proteomes" id="UP000001997"/>
    </source>
</evidence>
<dbReference type="GO" id="GO:0140299">
    <property type="term" value="F:molecular sensor activity"/>
    <property type="evidence" value="ECO:0007669"/>
    <property type="project" value="EnsemblFungi"/>
</dbReference>
<feature type="repeat" description="WD" evidence="4">
    <location>
        <begin position="338"/>
        <end position="377"/>
    </location>
</feature>
<dbReference type="InterPro" id="IPR011047">
    <property type="entry name" value="Quinoprotein_ADH-like_sf"/>
</dbReference>
<feature type="compositionally biased region" description="Low complexity" evidence="5">
    <location>
        <begin position="51"/>
        <end position="69"/>
    </location>
</feature>
<dbReference type="CDD" id="cd22147">
    <property type="entry name" value="F-box_SpPof1-like"/>
    <property type="match status" value="1"/>
</dbReference>
<dbReference type="GO" id="GO:0000082">
    <property type="term" value="P:G1/S transition of mitotic cell cycle"/>
    <property type="evidence" value="ECO:0007669"/>
    <property type="project" value="EnsemblFungi"/>
</dbReference>
<name>A5DB82_PICGU</name>
<feature type="compositionally biased region" description="Basic and acidic residues" evidence="5">
    <location>
        <begin position="278"/>
        <end position="290"/>
    </location>
</feature>
<dbReference type="InParanoid" id="A5DB82"/>
<dbReference type="GO" id="GO:0046685">
    <property type="term" value="P:response to arsenic-containing substance"/>
    <property type="evidence" value="ECO:0007669"/>
    <property type="project" value="EnsemblFungi"/>
</dbReference>
<protein>
    <recommendedName>
        <fullName evidence="6">F-box domain-containing protein</fullName>
    </recommendedName>
</protein>
<dbReference type="GeneID" id="5128927"/>
<dbReference type="GO" id="GO:0046686">
    <property type="term" value="P:response to cadmium ion"/>
    <property type="evidence" value="ECO:0007669"/>
    <property type="project" value="EnsemblFungi"/>
</dbReference>
<dbReference type="FunFam" id="2.130.10.10:FF:000715">
    <property type="entry name" value="F-box protein MET30"/>
    <property type="match status" value="1"/>
</dbReference>
<feature type="region of interest" description="Disordered" evidence="5">
    <location>
        <begin position="530"/>
        <end position="569"/>
    </location>
</feature>
<evidence type="ECO:0000256" key="5">
    <source>
        <dbReference type="SAM" id="MobiDB-lite"/>
    </source>
</evidence>
<dbReference type="CDD" id="cd00200">
    <property type="entry name" value="WD40"/>
    <property type="match status" value="1"/>
</dbReference>
<feature type="repeat" description="WD" evidence="4">
    <location>
        <begin position="457"/>
        <end position="498"/>
    </location>
</feature>
<feature type="repeat" description="WD" evidence="4">
    <location>
        <begin position="577"/>
        <end position="599"/>
    </location>
</feature>
<keyword evidence="2" id="KW-0677">Repeat</keyword>
<dbReference type="VEuPathDB" id="FungiDB:PGUG_00537"/>
<dbReference type="PRINTS" id="PR00320">
    <property type="entry name" value="GPROTEINBRPT"/>
</dbReference>
<dbReference type="SMART" id="SM00320">
    <property type="entry name" value="WD40"/>
    <property type="match status" value="7"/>
</dbReference>
<evidence type="ECO:0000256" key="3">
    <source>
        <dbReference type="ARBA" id="ARBA00022786"/>
    </source>
</evidence>
<feature type="repeat" description="WD" evidence="4">
    <location>
        <begin position="418"/>
        <end position="457"/>
    </location>
</feature>